<comment type="caution">
    <text evidence="2">The sequence shown here is derived from an EMBL/GenBank/DDBJ whole genome shotgun (WGS) entry which is preliminary data.</text>
</comment>
<feature type="compositionally biased region" description="Polar residues" evidence="1">
    <location>
        <begin position="188"/>
        <end position="200"/>
    </location>
</feature>
<dbReference type="AlphaFoldDB" id="A0A5J5CJJ0"/>
<feature type="region of interest" description="Disordered" evidence="1">
    <location>
        <begin position="121"/>
        <end position="224"/>
    </location>
</feature>
<sequence>MKVFELLEVASAEQATFGFAFGQGALALLKACKTGPRHQIPVVCDQPPEGLELLGSRTTPTSTLTLGSGVASSGPEEGRCGDLSGHGVSIGQRCPCSYDSREMRQSASWCDKDFAGVLVAQEPNSGDSSPLRRGDARHSRAAMPVPDQPAEQEKGAMVAPVMPASNGDRSETETTSSILASVKEQCDSSRNSSPEITQSIAMEPAVLGLETTEGSRQRKDRTEE</sequence>
<dbReference type="Proteomes" id="UP000327493">
    <property type="component" value="Chromosome 22"/>
</dbReference>
<gene>
    <name evidence="2" type="ORF">FQN60_013851</name>
</gene>
<proteinExistence type="predicted"/>
<evidence type="ECO:0000256" key="1">
    <source>
        <dbReference type="SAM" id="MobiDB-lite"/>
    </source>
</evidence>
<organism evidence="2 3">
    <name type="scientific">Etheostoma spectabile</name>
    <name type="common">orangethroat darter</name>
    <dbReference type="NCBI Taxonomy" id="54343"/>
    <lineage>
        <taxon>Eukaryota</taxon>
        <taxon>Metazoa</taxon>
        <taxon>Chordata</taxon>
        <taxon>Craniata</taxon>
        <taxon>Vertebrata</taxon>
        <taxon>Euteleostomi</taxon>
        <taxon>Actinopterygii</taxon>
        <taxon>Neopterygii</taxon>
        <taxon>Teleostei</taxon>
        <taxon>Neoteleostei</taxon>
        <taxon>Acanthomorphata</taxon>
        <taxon>Eupercaria</taxon>
        <taxon>Perciformes</taxon>
        <taxon>Percoidei</taxon>
        <taxon>Percidae</taxon>
        <taxon>Etheostomatinae</taxon>
        <taxon>Etheostoma</taxon>
    </lineage>
</organism>
<protein>
    <submittedName>
        <fullName evidence="2">Uncharacterized protein</fullName>
    </submittedName>
</protein>
<feature type="compositionally biased region" description="Basic and acidic residues" evidence="1">
    <location>
        <begin position="213"/>
        <end position="224"/>
    </location>
</feature>
<evidence type="ECO:0000313" key="3">
    <source>
        <dbReference type="Proteomes" id="UP000327493"/>
    </source>
</evidence>
<name>A0A5J5CJJ0_9PERO</name>
<keyword evidence="3" id="KW-1185">Reference proteome</keyword>
<dbReference type="EMBL" id="VOFY01000022">
    <property type="protein sequence ID" value="KAA8580893.1"/>
    <property type="molecule type" value="Genomic_DNA"/>
</dbReference>
<accession>A0A5J5CJJ0</accession>
<evidence type="ECO:0000313" key="2">
    <source>
        <dbReference type="EMBL" id="KAA8580893.1"/>
    </source>
</evidence>
<reference evidence="2 3" key="1">
    <citation type="submission" date="2019-08" db="EMBL/GenBank/DDBJ databases">
        <title>A chromosome-level genome assembly, high-density linkage maps, and genome scans reveal the genomic architecture of hybrid incompatibilities underlying speciation via character displacement in darters (Percidae: Etheostominae).</title>
        <authorList>
            <person name="Moran R.L."/>
            <person name="Catchen J.M."/>
            <person name="Fuller R.C."/>
        </authorList>
    </citation>
    <scope>NUCLEOTIDE SEQUENCE [LARGE SCALE GENOMIC DNA]</scope>
    <source>
        <strain evidence="2">EspeVRDwgs_2016</strain>
        <tissue evidence="2">Muscle</tissue>
    </source>
</reference>